<evidence type="ECO:0000313" key="2">
    <source>
        <dbReference type="Proteomes" id="UP000638848"/>
    </source>
</evidence>
<sequence>MEVTQLSPACPQVDSPFLTAVLGDALAWLARDKHCQRLSATMPGDLTLEENLPVTV</sequence>
<proteinExistence type="predicted"/>
<comment type="caution">
    <text evidence="1">The sequence shown here is derived from an EMBL/GenBank/DDBJ whole genome shotgun (WGS) entry which is preliminary data.</text>
</comment>
<accession>A0A917H4D8</accession>
<dbReference type="RefSeq" id="WP_188539447.1">
    <property type="nucleotide sequence ID" value="NZ_BMEQ01000026.1"/>
</dbReference>
<protein>
    <submittedName>
        <fullName evidence="1">Uncharacterized protein</fullName>
    </submittedName>
</protein>
<name>A0A917H4D8_9MICC</name>
<dbReference type="AlphaFoldDB" id="A0A917H4D8"/>
<reference evidence="1" key="2">
    <citation type="submission" date="2020-09" db="EMBL/GenBank/DDBJ databases">
        <authorList>
            <person name="Sun Q."/>
            <person name="Zhou Y."/>
        </authorList>
    </citation>
    <scope>NUCLEOTIDE SEQUENCE</scope>
    <source>
        <strain evidence="1">CGMCC 1.12187</strain>
    </source>
</reference>
<dbReference type="Proteomes" id="UP000638848">
    <property type="component" value="Unassembled WGS sequence"/>
</dbReference>
<reference evidence="1" key="1">
    <citation type="journal article" date="2014" name="Int. J. Syst. Evol. Microbiol.">
        <title>Complete genome sequence of Corynebacterium casei LMG S-19264T (=DSM 44701T), isolated from a smear-ripened cheese.</title>
        <authorList>
            <consortium name="US DOE Joint Genome Institute (JGI-PGF)"/>
            <person name="Walter F."/>
            <person name="Albersmeier A."/>
            <person name="Kalinowski J."/>
            <person name="Ruckert C."/>
        </authorList>
    </citation>
    <scope>NUCLEOTIDE SEQUENCE</scope>
    <source>
        <strain evidence="1">CGMCC 1.12187</strain>
    </source>
</reference>
<organism evidence="1 2">
    <name type="scientific">Kocuria dechangensis</name>
    <dbReference type="NCBI Taxonomy" id="1176249"/>
    <lineage>
        <taxon>Bacteria</taxon>
        <taxon>Bacillati</taxon>
        <taxon>Actinomycetota</taxon>
        <taxon>Actinomycetes</taxon>
        <taxon>Micrococcales</taxon>
        <taxon>Micrococcaceae</taxon>
        <taxon>Kocuria</taxon>
    </lineage>
</organism>
<keyword evidence="2" id="KW-1185">Reference proteome</keyword>
<dbReference type="EMBL" id="BMEQ01000026">
    <property type="protein sequence ID" value="GGG67262.1"/>
    <property type="molecule type" value="Genomic_DNA"/>
</dbReference>
<evidence type="ECO:0000313" key="1">
    <source>
        <dbReference type="EMBL" id="GGG67262.1"/>
    </source>
</evidence>
<gene>
    <name evidence="1" type="ORF">GCM10011374_34350</name>
</gene>